<gene>
    <name evidence="2" type="ORF">NSPWAT_0026</name>
</gene>
<protein>
    <submittedName>
        <fullName evidence="2">Znf/thioredoxin_put domain-containing protein</fullName>
    </submittedName>
</protein>
<name>A0ABN8VUF1_9BACT</name>
<dbReference type="Proteomes" id="UP001157733">
    <property type="component" value="Chromosome"/>
</dbReference>
<evidence type="ECO:0000313" key="2">
    <source>
        <dbReference type="EMBL" id="CAI2716886.1"/>
    </source>
</evidence>
<dbReference type="EMBL" id="OX336137">
    <property type="protein sequence ID" value="CAI2716886.1"/>
    <property type="molecule type" value="Genomic_DNA"/>
</dbReference>
<evidence type="ECO:0000313" key="3">
    <source>
        <dbReference type="Proteomes" id="UP001157733"/>
    </source>
</evidence>
<reference evidence="2 3" key="1">
    <citation type="submission" date="2022-09" db="EMBL/GenBank/DDBJ databases">
        <authorList>
            <person name="Kop L."/>
        </authorList>
    </citation>
    <scope>NUCLEOTIDE SEQUENCE [LARGE SCALE GENOMIC DNA]</scope>
    <source>
        <strain evidence="2 3">347</strain>
    </source>
</reference>
<dbReference type="Pfam" id="PF13717">
    <property type="entry name" value="Zn_ribbon_4"/>
    <property type="match status" value="1"/>
</dbReference>
<dbReference type="InterPro" id="IPR011723">
    <property type="entry name" value="Znf/thioredoxin_put"/>
</dbReference>
<proteinExistence type="predicted"/>
<keyword evidence="3" id="KW-1185">Reference proteome</keyword>
<sequence>MQVTCSQCSKAINIPDEKVPKDQAFNLTCPACKTKNRIDQHLKPEEPEEDDAMDTMLMVTDEAFEDEETPPIYEEGDKVALIMSPQNYDALGEALTALGYKLETSKTPEHGAHKLKFFHYHVVVFHERFGCDSLEESSLYKYVLNMPMSTRRKTFIALVGAEFKSTDNMEAFAYSVNQVINEKDMDKLDVILKKGISDNEIFYRIYRETMDVLGKV</sequence>
<evidence type="ECO:0000259" key="1">
    <source>
        <dbReference type="Pfam" id="PF13717"/>
    </source>
</evidence>
<organism evidence="2 3">
    <name type="scientific">Nitrospina watsonii</name>
    <dbReference type="NCBI Taxonomy" id="1323948"/>
    <lineage>
        <taxon>Bacteria</taxon>
        <taxon>Pseudomonadati</taxon>
        <taxon>Nitrospinota/Tectimicrobiota group</taxon>
        <taxon>Nitrospinota</taxon>
        <taxon>Nitrospinia</taxon>
        <taxon>Nitrospinales</taxon>
        <taxon>Nitrospinaceae</taxon>
        <taxon>Nitrospina</taxon>
    </lineage>
</organism>
<dbReference type="RefSeq" id="WP_282009871.1">
    <property type="nucleotide sequence ID" value="NZ_OX336137.1"/>
</dbReference>
<accession>A0ABN8VUF1</accession>
<feature type="domain" description="Zinc finger/thioredoxin putative" evidence="1">
    <location>
        <begin position="1"/>
        <end position="34"/>
    </location>
</feature>